<dbReference type="AlphaFoldDB" id="A0AA36HLA0"/>
<gene>
    <name evidence="2" type="ORF">EVOR1521_LOCUS1371</name>
</gene>
<organism evidence="2 3">
    <name type="scientific">Effrenium voratum</name>
    <dbReference type="NCBI Taxonomy" id="2562239"/>
    <lineage>
        <taxon>Eukaryota</taxon>
        <taxon>Sar</taxon>
        <taxon>Alveolata</taxon>
        <taxon>Dinophyceae</taxon>
        <taxon>Suessiales</taxon>
        <taxon>Symbiodiniaceae</taxon>
        <taxon>Effrenium</taxon>
    </lineage>
</organism>
<dbReference type="Pfam" id="PF18766">
    <property type="entry name" value="SWI2_SNF2"/>
    <property type="match status" value="1"/>
</dbReference>
<comment type="caution">
    <text evidence="2">The sequence shown here is derived from an EMBL/GenBank/DDBJ whole genome shotgun (WGS) entry which is preliminary data.</text>
</comment>
<protein>
    <recommendedName>
        <fullName evidence="1">Helicase ATP-binding domain-containing protein</fullName>
    </recommendedName>
</protein>
<dbReference type="PANTHER" id="PTHR42927:SF1">
    <property type="entry name" value="HELICASE SUPERFAMILY 1 AND 2 DOMAIN-CONTAINING PROTEIN"/>
    <property type="match status" value="1"/>
</dbReference>
<dbReference type="PANTHER" id="PTHR42927">
    <property type="entry name" value="HELICASE SUPERFAMILY 1 AND 2 DOMAIN-CONTAINING PROTEIN"/>
    <property type="match status" value="1"/>
</dbReference>
<evidence type="ECO:0000259" key="1">
    <source>
        <dbReference type="SMART" id="SM00487"/>
    </source>
</evidence>
<dbReference type="EMBL" id="CAUJNA010000043">
    <property type="protein sequence ID" value="CAJ1370911.1"/>
    <property type="molecule type" value="Genomic_DNA"/>
</dbReference>
<proteinExistence type="predicted"/>
<evidence type="ECO:0000313" key="3">
    <source>
        <dbReference type="Proteomes" id="UP001178507"/>
    </source>
</evidence>
<accession>A0AA36HLA0</accession>
<dbReference type="Proteomes" id="UP001178507">
    <property type="component" value="Unassembled WGS sequence"/>
</dbReference>
<dbReference type="SUPFAM" id="SSF52540">
    <property type="entry name" value="P-loop containing nucleoside triphosphate hydrolases"/>
    <property type="match status" value="1"/>
</dbReference>
<dbReference type="Gene3D" id="3.40.50.300">
    <property type="entry name" value="P-loop containing nucleotide triphosphate hydrolases"/>
    <property type="match status" value="2"/>
</dbReference>
<dbReference type="InterPro" id="IPR027417">
    <property type="entry name" value="P-loop_NTPase"/>
</dbReference>
<keyword evidence="3" id="KW-1185">Reference proteome</keyword>
<feature type="domain" description="Helicase ATP-binding" evidence="1">
    <location>
        <begin position="21"/>
        <end position="236"/>
    </location>
</feature>
<dbReference type="InterPro" id="IPR040980">
    <property type="entry name" value="SWI2_SNF2"/>
</dbReference>
<dbReference type="InterPro" id="IPR014001">
    <property type="entry name" value="Helicase_ATP-bd"/>
</dbReference>
<sequence>MHDVAWATKHRITRVYELGLAGKAPYPHQVEGIQKVLKALVAGNQKRFLHYYAPRTGKTFVQAALAYWLLMLRKELRFSLVVIVNDREFLDTQSFEAVDIFLRRLRAAGNPWALEADVVQAETSQELRAVLAGCERGVAGQNDRPTILLTTFQKLNTQELALIRASEALAARTLVMPDEVHRSHSEWGSLTQAMDRVLGASHFVALTGTPNLQALERFGTLCLDGQRRPFHTYHLGQAVSEGLVMDPRIEYNEVDSIIGGLDDSCISEREKSRLQLLMSSSSEHHVLQSRTRLVLEHFSSTCGSLSYRAQAIVLCCSREEVLRATKLARQVARERVDLGMTESEILGAFSSHVDGETEKHLNGFFLKSASDAKKARLLFVAHKFETGYDNPAVTCLYVFRKIDASTLATQVLLRHCSKRAGKIRPITVDFANRDGQLLEAMSMYFGDVSCQPWGQVVRERPEARPRAVGQASSRKAIEKHLMSRIHLERLEVRRVPTPQHGAVHAAVAPTASNSSRAAHQAARSEVHTDLMLLKIIPPGQALGGVERSSLSRLQSKAAAGHMGTLASLSRGEATAAMKKVLQNGEKSDQQQALAVLEQLQKVDPEAEKVYTFAKQVQDIGSQNAEKCHGSVLSVLGTLAKDPSLSEIASKLGASEAGIKALTKFGSFSLSFGQFFGGFDTPFFAGRNATFYRTIWKLLGQLHDDDALLAVSCKTCVDDLKNVQTSSADDSARLKALKKKISLASNFLLKALVAEGLVDSLAAVMAFGDIGLIQIAESILFRLQEVSNEAGRLSFSRRVLQDLLQQKKLGADDLELAQGLLAIAVPRKHGFPFSVNCETSLEGRVLHRFGVTQLAQRVVRLQDRTGALAKEVLQSPTYGAEMAQPAKRLRCA</sequence>
<name>A0AA36HLA0_9DINO</name>
<dbReference type="SMART" id="SM00487">
    <property type="entry name" value="DEXDc"/>
    <property type="match status" value="1"/>
</dbReference>
<evidence type="ECO:0000313" key="2">
    <source>
        <dbReference type="EMBL" id="CAJ1370911.1"/>
    </source>
</evidence>
<reference evidence="2" key="1">
    <citation type="submission" date="2023-08" db="EMBL/GenBank/DDBJ databases">
        <authorList>
            <person name="Chen Y."/>
            <person name="Shah S."/>
            <person name="Dougan E. K."/>
            <person name="Thang M."/>
            <person name="Chan C."/>
        </authorList>
    </citation>
    <scope>NUCLEOTIDE SEQUENCE</scope>
</reference>